<feature type="region of interest" description="Disordered" evidence="1">
    <location>
        <begin position="70"/>
        <end position="121"/>
    </location>
</feature>
<gene>
    <name evidence="2" type="ORF">HMPREF1143_1952</name>
</gene>
<reference evidence="2 3" key="1">
    <citation type="submission" date="2012-07" db="EMBL/GenBank/DDBJ databases">
        <authorList>
            <person name="Durkin A.S."/>
            <person name="McCorrison J."/>
            <person name="Torralba M."/>
            <person name="Gillis M."/>
            <person name="Methe B."/>
            <person name="Sutton G."/>
            <person name="Nelson K.E."/>
        </authorList>
    </citation>
    <scope>NUCLEOTIDE SEQUENCE [LARGE SCALE GENOMIC DNA]</scope>
    <source>
        <strain evidence="2 3">OBRC8</strain>
    </source>
</reference>
<feature type="compositionally biased region" description="Low complexity" evidence="1">
    <location>
        <begin position="70"/>
        <end position="96"/>
    </location>
</feature>
<sequence length="121" mass="14383">MTKKRILLMIIIFLILFNIKSWGYWSDELKIKFDAPIIYKVELDIVENKNETTQVNIEKNNNIIIEQNSNIEQNNNLEQNDNNNTENNDINTQDNNTEIEENNVEIEQQNEIKSEQEDIQK</sequence>
<evidence type="ECO:0000313" key="3">
    <source>
        <dbReference type="Proteomes" id="UP000005244"/>
    </source>
</evidence>
<organism evidence="2 3">
    <name type="scientific">Peptoanaerobacter stomatis</name>
    <dbReference type="NCBI Taxonomy" id="796937"/>
    <lineage>
        <taxon>Bacteria</taxon>
        <taxon>Bacillati</taxon>
        <taxon>Bacillota</taxon>
        <taxon>Clostridia</taxon>
        <taxon>Peptostreptococcales</taxon>
        <taxon>Filifactoraceae</taxon>
        <taxon>Peptoanaerobacter</taxon>
    </lineage>
</organism>
<dbReference type="AlphaFoldDB" id="J5U812"/>
<protein>
    <submittedName>
        <fullName evidence="2">Uncharacterized protein</fullName>
    </submittedName>
</protein>
<dbReference type="EMBL" id="ALNK01000034">
    <property type="protein sequence ID" value="EJU20504.1"/>
    <property type="molecule type" value="Genomic_DNA"/>
</dbReference>
<feature type="compositionally biased region" description="Basic and acidic residues" evidence="1">
    <location>
        <begin position="110"/>
        <end position="121"/>
    </location>
</feature>
<dbReference type="Proteomes" id="UP000005244">
    <property type="component" value="Unassembled WGS sequence"/>
</dbReference>
<dbReference type="RefSeq" id="WP_009531538.1">
    <property type="nucleotide sequence ID" value="NZ_ALNK01000034.1"/>
</dbReference>
<comment type="caution">
    <text evidence="2">The sequence shown here is derived from an EMBL/GenBank/DDBJ whole genome shotgun (WGS) entry which is preliminary data.</text>
</comment>
<keyword evidence="3" id="KW-1185">Reference proteome</keyword>
<proteinExistence type="predicted"/>
<evidence type="ECO:0000313" key="2">
    <source>
        <dbReference type="EMBL" id="EJU20504.1"/>
    </source>
</evidence>
<accession>J5U812</accession>
<name>J5U812_9FIRM</name>
<evidence type="ECO:0000256" key="1">
    <source>
        <dbReference type="SAM" id="MobiDB-lite"/>
    </source>
</evidence>